<accession>Q5B6A5</accession>
<protein>
    <recommendedName>
        <fullName evidence="2">Asl1-like glycosyl hydrolase catalytic domain-containing protein</fullName>
    </recommendedName>
</protein>
<sequence>MVSFKSLAALALLASSALAAPHGHAHTTLHKLEPVKRASNTTTSSKRGAAYNDASLVEALASSGTISWAYDWNMYTMGDLPSNVEFVPMLWGTKMFTGWFAAIQTLLNSGNNYILGFNEPDMASQAAMSSSDAAKYYKNYISTFAGKSKLVSPAVTNGEGDDVGLNWMRNFLNSCTDCDVDALAVHWYGDSADDFKAFVEKATALADEFGLSETWVTEFALNSDLSGSADASTSADFLSEVLPWLDEHDKVSRYAYFMCSDGHLLSGNSLSVSGKAYVS</sequence>
<dbReference type="GeneID" id="2873344"/>
<name>Q5B6A5_EMENI</name>
<keyword evidence="1" id="KW-0732">Signal</keyword>
<dbReference type="AlphaFoldDB" id="Q5B6A5"/>
<organism evidence="3 4">
    <name type="scientific">Emericella nidulans (strain FGSC A4 / ATCC 38163 / CBS 112.46 / NRRL 194 / M139)</name>
    <name type="common">Aspergillus nidulans</name>
    <dbReference type="NCBI Taxonomy" id="227321"/>
    <lineage>
        <taxon>Eukaryota</taxon>
        <taxon>Fungi</taxon>
        <taxon>Dikarya</taxon>
        <taxon>Ascomycota</taxon>
        <taxon>Pezizomycotina</taxon>
        <taxon>Eurotiomycetes</taxon>
        <taxon>Eurotiomycetidae</taxon>
        <taxon>Eurotiales</taxon>
        <taxon>Aspergillaceae</taxon>
        <taxon>Aspergillus</taxon>
        <taxon>Aspergillus subgen. Nidulantes</taxon>
    </lineage>
</organism>
<dbReference type="PANTHER" id="PTHR34154:SF10">
    <property type="entry name" value="ASL1-LIKE GLYCOSYL HYDROLASE CATALYTIC DOMAIN-CONTAINING PROTEIN"/>
    <property type="match status" value="1"/>
</dbReference>
<dbReference type="SUPFAM" id="SSF51445">
    <property type="entry name" value="(Trans)glycosidases"/>
    <property type="match status" value="1"/>
</dbReference>
<dbReference type="FunFam" id="3.20.20.80:FF:000271">
    <property type="entry name" value="Alkali-sensitive linkage protein 1"/>
    <property type="match status" value="1"/>
</dbReference>
<dbReference type="InParanoid" id="Q5B6A5"/>
<dbReference type="KEGG" id="ani:ANIA_03925"/>
<dbReference type="Proteomes" id="UP000000560">
    <property type="component" value="Chromosome II"/>
</dbReference>
<feature type="domain" description="Asl1-like glycosyl hydrolase catalytic" evidence="2">
    <location>
        <begin position="48"/>
        <end position="277"/>
    </location>
</feature>
<dbReference type="EMBL" id="BN001302">
    <property type="protein sequence ID" value="CBF75080.1"/>
    <property type="molecule type" value="Genomic_DNA"/>
</dbReference>
<feature type="signal peptide" evidence="1">
    <location>
        <begin position="1"/>
        <end position="19"/>
    </location>
</feature>
<dbReference type="PANTHER" id="PTHR34154">
    <property type="entry name" value="ALKALI-SENSITIVE LINKAGE PROTEIN 1"/>
    <property type="match status" value="1"/>
</dbReference>
<evidence type="ECO:0000256" key="1">
    <source>
        <dbReference type="SAM" id="SignalP"/>
    </source>
</evidence>
<dbReference type="HOGENOM" id="CLU_040908_4_0_1"/>
<dbReference type="Gene3D" id="3.20.20.80">
    <property type="entry name" value="Glycosidases"/>
    <property type="match status" value="1"/>
</dbReference>
<dbReference type="GO" id="GO:0071966">
    <property type="term" value="P:fungal-type cell wall polysaccharide metabolic process"/>
    <property type="evidence" value="ECO:0000318"/>
    <property type="project" value="GO_Central"/>
</dbReference>
<dbReference type="InterPro" id="IPR053183">
    <property type="entry name" value="ASL1"/>
</dbReference>
<proteinExistence type="predicted"/>
<dbReference type="VEuPathDB" id="FungiDB:AN3925"/>
<dbReference type="InterPro" id="IPR017853">
    <property type="entry name" value="GH"/>
</dbReference>
<evidence type="ECO:0000259" key="2">
    <source>
        <dbReference type="Pfam" id="PF11790"/>
    </source>
</evidence>
<evidence type="ECO:0000313" key="3">
    <source>
        <dbReference type="EMBL" id="CBF75080.1"/>
    </source>
</evidence>
<accession>C8V652</accession>
<evidence type="ECO:0000313" key="4">
    <source>
        <dbReference type="Proteomes" id="UP000000560"/>
    </source>
</evidence>
<gene>
    <name evidence="3" type="ORF">ANIA_03925</name>
</gene>
<dbReference type="RefSeq" id="XP_661529.1">
    <property type="nucleotide sequence ID" value="XM_656437.2"/>
</dbReference>
<dbReference type="GO" id="GO:0009277">
    <property type="term" value="C:fungal-type cell wall"/>
    <property type="evidence" value="ECO:0000318"/>
    <property type="project" value="GO_Central"/>
</dbReference>
<dbReference type="eggNOG" id="ENOG502RXK9">
    <property type="taxonomic scope" value="Eukaryota"/>
</dbReference>
<dbReference type="InterPro" id="IPR024655">
    <property type="entry name" value="Asl1_glyco_hydro_catalytic"/>
</dbReference>
<reference evidence="4" key="2">
    <citation type="journal article" date="2009" name="Fungal Genet. Biol.">
        <title>The 2008 update of the Aspergillus nidulans genome annotation: a community effort.</title>
        <authorList>
            <person name="Wortman J.R."/>
            <person name="Gilsenan J.M."/>
            <person name="Joardar V."/>
            <person name="Deegan J."/>
            <person name="Clutterbuck J."/>
            <person name="Andersen M.R."/>
            <person name="Archer D."/>
            <person name="Bencina M."/>
            <person name="Braus G."/>
            <person name="Coutinho P."/>
            <person name="von Dohren H."/>
            <person name="Doonan J."/>
            <person name="Driessen A.J."/>
            <person name="Durek P."/>
            <person name="Espeso E."/>
            <person name="Fekete E."/>
            <person name="Flipphi M."/>
            <person name="Estrada C.G."/>
            <person name="Geysens S."/>
            <person name="Goldman G."/>
            <person name="de Groot P.W."/>
            <person name="Hansen K."/>
            <person name="Harris S.D."/>
            <person name="Heinekamp T."/>
            <person name="Helmstaedt K."/>
            <person name="Henrissat B."/>
            <person name="Hofmann G."/>
            <person name="Homan T."/>
            <person name="Horio T."/>
            <person name="Horiuchi H."/>
            <person name="James S."/>
            <person name="Jones M."/>
            <person name="Karaffa L."/>
            <person name="Karanyi Z."/>
            <person name="Kato M."/>
            <person name="Keller N."/>
            <person name="Kelly D.E."/>
            <person name="Kiel J.A."/>
            <person name="Kim J.M."/>
            <person name="van der Klei I.J."/>
            <person name="Klis F.M."/>
            <person name="Kovalchuk A."/>
            <person name="Krasevec N."/>
            <person name="Kubicek C.P."/>
            <person name="Liu B."/>
            <person name="Maccabe A."/>
            <person name="Meyer V."/>
            <person name="Mirabito P."/>
            <person name="Miskei M."/>
            <person name="Mos M."/>
            <person name="Mullins J."/>
            <person name="Nelson D.R."/>
            <person name="Nielsen J."/>
            <person name="Oakley B.R."/>
            <person name="Osmani S.A."/>
            <person name="Pakula T."/>
            <person name="Paszewski A."/>
            <person name="Paulsen I."/>
            <person name="Pilsyk S."/>
            <person name="Pocsi I."/>
            <person name="Punt P.J."/>
            <person name="Ram A.F."/>
            <person name="Ren Q."/>
            <person name="Robellet X."/>
            <person name="Robson G."/>
            <person name="Seiboth B."/>
            <person name="van Solingen P."/>
            <person name="Specht T."/>
            <person name="Sun J."/>
            <person name="Taheri-Talesh N."/>
            <person name="Takeshita N."/>
            <person name="Ussery D."/>
            <person name="vanKuyk P.A."/>
            <person name="Visser H."/>
            <person name="van de Vondervoort P.J."/>
            <person name="de Vries R.P."/>
            <person name="Walton J."/>
            <person name="Xiang X."/>
            <person name="Xiong Y."/>
            <person name="Zeng A.P."/>
            <person name="Brandt B.W."/>
            <person name="Cornell M.J."/>
            <person name="van den Hondel C.A."/>
            <person name="Visser J."/>
            <person name="Oliver S.G."/>
            <person name="Turner G."/>
        </authorList>
    </citation>
    <scope>GENOME REANNOTATION</scope>
    <source>
        <strain evidence="4">FGSC A4 / ATCC 38163 / CBS 112.46 / NRRL 194 / M139</strain>
    </source>
</reference>
<dbReference type="Pfam" id="PF11790">
    <property type="entry name" value="Glyco_hydro_cc"/>
    <property type="match status" value="1"/>
</dbReference>
<dbReference type="OrthoDB" id="43654at2759"/>
<feature type="chain" id="PRO_5010234077" description="Asl1-like glycosyl hydrolase catalytic domain-containing protein" evidence="1">
    <location>
        <begin position="20"/>
        <end position="279"/>
    </location>
</feature>
<keyword evidence="4" id="KW-1185">Reference proteome</keyword>
<dbReference type="OMA" id="SYFMVAQ"/>
<reference evidence="4" key="1">
    <citation type="journal article" date="2005" name="Nature">
        <title>Sequencing of Aspergillus nidulans and comparative analysis with A. fumigatus and A. oryzae.</title>
        <authorList>
            <person name="Galagan J.E."/>
            <person name="Calvo S.E."/>
            <person name="Cuomo C."/>
            <person name="Ma L.J."/>
            <person name="Wortman J.R."/>
            <person name="Batzoglou S."/>
            <person name="Lee S.I."/>
            <person name="Basturkmen M."/>
            <person name="Spevak C.C."/>
            <person name="Clutterbuck J."/>
            <person name="Kapitonov V."/>
            <person name="Jurka J."/>
            <person name="Scazzocchio C."/>
            <person name="Farman M."/>
            <person name="Butler J."/>
            <person name="Purcell S."/>
            <person name="Harris S."/>
            <person name="Braus G.H."/>
            <person name="Draht O."/>
            <person name="Busch S."/>
            <person name="D'Enfert C."/>
            <person name="Bouchier C."/>
            <person name="Goldman G.H."/>
            <person name="Bell-Pedersen D."/>
            <person name="Griffiths-Jones S."/>
            <person name="Doonan J.H."/>
            <person name="Yu J."/>
            <person name="Vienken K."/>
            <person name="Pain A."/>
            <person name="Freitag M."/>
            <person name="Selker E.U."/>
            <person name="Archer D.B."/>
            <person name="Penalva M.A."/>
            <person name="Oakley B.R."/>
            <person name="Momany M."/>
            <person name="Tanaka T."/>
            <person name="Kumagai T."/>
            <person name="Asai K."/>
            <person name="Machida M."/>
            <person name="Nierman W.C."/>
            <person name="Denning D.W."/>
            <person name="Caddick M."/>
            <person name="Hynes M."/>
            <person name="Paoletti M."/>
            <person name="Fischer R."/>
            <person name="Miller B."/>
            <person name="Dyer P."/>
            <person name="Sachs M.S."/>
            <person name="Osmani S.A."/>
            <person name="Birren B.W."/>
        </authorList>
    </citation>
    <scope>NUCLEOTIDE SEQUENCE [LARGE SCALE GENOMIC DNA]</scope>
    <source>
        <strain evidence="4">FGSC A4 / ATCC 38163 / CBS 112.46 / NRRL 194 / M139</strain>
    </source>
</reference>